<dbReference type="EMBL" id="MQMG01000025">
    <property type="protein sequence ID" value="OKO93035.1"/>
    <property type="molecule type" value="Genomic_DNA"/>
</dbReference>
<dbReference type="Pfam" id="PF08950">
    <property type="entry name" value="DUF1861"/>
    <property type="match status" value="1"/>
</dbReference>
<dbReference type="Proteomes" id="UP000186030">
    <property type="component" value="Unassembled WGS sequence"/>
</dbReference>
<evidence type="ECO:0000313" key="1">
    <source>
        <dbReference type="EMBL" id="OKO93035.1"/>
    </source>
</evidence>
<protein>
    <recommendedName>
        <fullName evidence="3">DUF1861 family protein</fullName>
    </recommendedName>
</protein>
<dbReference type="PANTHER" id="PTHR37036">
    <property type="match status" value="1"/>
</dbReference>
<evidence type="ECO:0000313" key="2">
    <source>
        <dbReference type="Proteomes" id="UP000186030"/>
    </source>
</evidence>
<dbReference type="Gene3D" id="2.115.10.20">
    <property type="entry name" value="Glycosyl hydrolase domain, family 43"/>
    <property type="match status" value="1"/>
</dbReference>
<evidence type="ECO:0008006" key="3">
    <source>
        <dbReference type="Google" id="ProtNLM"/>
    </source>
</evidence>
<dbReference type="SUPFAM" id="SSF75005">
    <property type="entry name" value="Arabinanase/levansucrase/invertase"/>
    <property type="match status" value="1"/>
</dbReference>
<reference evidence="1 2" key="1">
    <citation type="submission" date="2016-11" db="EMBL/GenBank/DDBJ databases">
        <authorList>
            <person name="Kadnikov V."/>
            <person name="Nazina T."/>
        </authorList>
    </citation>
    <scope>NUCLEOTIDE SEQUENCE [LARGE SCALE GENOMIC DNA]</scope>
    <source>
        <strain evidence="1 2">1017</strain>
    </source>
</reference>
<dbReference type="InterPro" id="IPR015045">
    <property type="entry name" value="MPT-1-like_LmxM"/>
</dbReference>
<dbReference type="PANTHER" id="PTHR37036:SF2">
    <property type="entry name" value="DUF1861 FAMILY PROTEIN"/>
    <property type="match status" value="1"/>
</dbReference>
<gene>
    <name evidence="1" type="ORF">BRO54_2098</name>
</gene>
<sequence>MHTAFLATPGGMIMLFQLPTLKTCQVLVDEFRLAPQPFEPEKLRFAGVGDRDVYNISAPFLDEGEWVIAGRVESRDSEQSEVYFFIERDGVWIPREGAPVFALQDPFVSRIHGQLVFGGVETFPHPVFVGEHSWRTVFYRGPNIRRLEKFAEGPDGMKDIRLVELKDGSIGVFTRPQGEKGGRGKIGFTRIFSLDELTPDVIEAAPILDAQFTDEEWGGVNEAHLLSNGLVGALGHIACFDEQGNRHYYPMVFVLNPETMERSELELLALRSHFLDGPAKRPDLANVVFSGGLIRKGDGTAELYAGVGDAEAQKISLIDPFAKYEAQELDRMYASV</sequence>
<dbReference type="InterPro" id="IPR023296">
    <property type="entry name" value="Glyco_hydro_beta-prop_sf"/>
</dbReference>
<organism evidence="1 2">
    <name type="scientific">Geobacillus proteiniphilus</name>
    <dbReference type="NCBI Taxonomy" id="860353"/>
    <lineage>
        <taxon>Bacteria</taxon>
        <taxon>Bacillati</taxon>
        <taxon>Bacillota</taxon>
        <taxon>Bacilli</taxon>
        <taxon>Bacillales</taxon>
        <taxon>Anoxybacillaceae</taxon>
        <taxon>Geobacillus</taxon>
    </lineage>
</organism>
<proteinExistence type="predicted"/>
<name>A0A1Q5SYU6_9BACL</name>
<reference evidence="2" key="2">
    <citation type="submission" date="2017-01" db="EMBL/GenBank/DDBJ databases">
        <title>Genome sequencing and annotation of Geobacillus sp. 1017, a Hydrocarbon-Oxidizing Thermophilic Bacterium Isolated from a Heavy Oil Reservoir (China).</title>
        <authorList>
            <person name="Kadnikov V.V."/>
            <person name="Mardanov A.V."/>
            <person name="Poltaraus A.B."/>
            <person name="Sokolova D.S."/>
            <person name="Semenova E.M."/>
            <person name="Ravin N.V."/>
            <person name="Tourova T.P."/>
            <person name="Nazina T.N."/>
        </authorList>
    </citation>
    <scope>NUCLEOTIDE SEQUENCE [LARGE SCALE GENOMIC DNA]</scope>
    <source>
        <strain evidence="2">1017</strain>
    </source>
</reference>
<comment type="caution">
    <text evidence="1">The sequence shown here is derived from an EMBL/GenBank/DDBJ whole genome shotgun (WGS) entry which is preliminary data.</text>
</comment>
<dbReference type="AlphaFoldDB" id="A0A1Q5SYU6"/>
<accession>A0A1Q5SYU6</accession>